<sequence>MLFEIPNISVKFDRDGQRVAAEAVCLMNWPMPDGTWTEQYRLMVVHDVRDPQWLDVPQTALYHVDGSLMPVWQLLSADDRNQYLYYRQKQQLGSRRAFFNTVGRHLRKGGQHVRA</sequence>
<dbReference type="KEGG" id="pmet:G4Y79_20780"/>
<dbReference type="EMBL" id="CP062983">
    <property type="protein sequence ID" value="QPC82092.1"/>
    <property type="molecule type" value="Genomic_DNA"/>
</dbReference>
<dbReference type="RefSeq" id="WP_195170161.1">
    <property type="nucleotide sequence ID" value="NZ_CP062983.1"/>
</dbReference>
<evidence type="ECO:0000313" key="2">
    <source>
        <dbReference type="Proteomes" id="UP000594468"/>
    </source>
</evidence>
<gene>
    <name evidence="1" type="ORF">G4Y79_20780</name>
</gene>
<evidence type="ECO:0000313" key="1">
    <source>
        <dbReference type="EMBL" id="QPC82092.1"/>
    </source>
</evidence>
<dbReference type="AlphaFoldDB" id="A0A7S8IE14"/>
<organism evidence="1 2">
    <name type="scientific">Phototrophicus methaneseepsis</name>
    <dbReference type="NCBI Taxonomy" id="2710758"/>
    <lineage>
        <taxon>Bacteria</taxon>
        <taxon>Bacillati</taxon>
        <taxon>Chloroflexota</taxon>
        <taxon>Candidatus Thermofontia</taxon>
        <taxon>Phototrophicales</taxon>
        <taxon>Phototrophicaceae</taxon>
        <taxon>Phototrophicus</taxon>
    </lineage>
</organism>
<protein>
    <submittedName>
        <fullName evidence="1">Uncharacterized protein</fullName>
    </submittedName>
</protein>
<proteinExistence type="predicted"/>
<reference evidence="1 2" key="1">
    <citation type="submission" date="2020-02" db="EMBL/GenBank/DDBJ databases">
        <authorList>
            <person name="Zheng R.K."/>
            <person name="Sun C.M."/>
        </authorList>
    </citation>
    <scope>NUCLEOTIDE SEQUENCE [LARGE SCALE GENOMIC DNA]</scope>
    <source>
        <strain evidence="2">rifampicinis</strain>
    </source>
</reference>
<keyword evidence="2" id="KW-1185">Reference proteome</keyword>
<name>A0A7S8IE14_9CHLR</name>
<dbReference type="Proteomes" id="UP000594468">
    <property type="component" value="Chromosome"/>
</dbReference>
<accession>A0A7S8IE14</accession>